<name>A0A8H4AP34_GIGMA</name>
<comment type="caution">
    <text evidence="1">The sequence shown here is derived from an EMBL/GenBank/DDBJ whole genome shotgun (WGS) entry which is preliminary data.</text>
</comment>
<reference evidence="1 2" key="1">
    <citation type="journal article" date="2019" name="Environ. Microbiol.">
        <title>At the nexus of three kingdoms: the genome of the mycorrhizal fungus Gigaspora margarita provides insights into plant, endobacterial and fungal interactions.</title>
        <authorList>
            <person name="Venice F."/>
            <person name="Ghignone S."/>
            <person name="Salvioli di Fossalunga A."/>
            <person name="Amselem J."/>
            <person name="Novero M."/>
            <person name="Xianan X."/>
            <person name="Sedzielewska Toro K."/>
            <person name="Morin E."/>
            <person name="Lipzen A."/>
            <person name="Grigoriev I.V."/>
            <person name="Henrissat B."/>
            <person name="Martin F.M."/>
            <person name="Bonfante P."/>
        </authorList>
    </citation>
    <scope>NUCLEOTIDE SEQUENCE [LARGE SCALE GENOMIC DNA]</scope>
    <source>
        <strain evidence="1 2">BEG34</strain>
    </source>
</reference>
<evidence type="ECO:0000313" key="2">
    <source>
        <dbReference type="Proteomes" id="UP000439903"/>
    </source>
</evidence>
<gene>
    <name evidence="1" type="ORF">F8M41_016688</name>
</gene>
<organism evidence="1 2">
    <name type="scientific">Gigaspora margarita</name>
    <dbReference type="NCBI Taxonomy" id="4874"/>
    <lineage>
        <taxon>Eukaryota</taxon>
        <taxon>Fungi</taxon>
        <taxon>Fungi incertae sedis</taxon>
        <taxon>Mucoromycota</taxon>
        <taxon>Glomeromycotina</taxon>
        <taxon>Glomeromycetes</taxon>
        <taxon>Diversisporales</taxon>
        <taxon>Gigasporaceae</taxon>
        <taxon>Gigaspora</taxon>
    </lineage>
</organism>
<dbReference type="Proteomes" id="UP000439903">
    <property type="component" value="Unassembled WGS sequence"/>
</dbReference>
<protein>
    <submittedName>
        <fullName evidence="1">Uncharacterized protein</fullName>
    </submittedName>
</protein>
<dbReference type="AlphaFoldDB" id="A0A8H4AP34"/>
<accession>A0A8H4AP34</accession>
<dbReference type="EMBL" id="WTPW01000367">
    <property type="protein sequence ID" value="KAF0519081.1"/>
    <property type="molecule type" value="Genomic_DNA"/>
</dbReference>
<evidence type="ECO:0000313" key="1">
    <source>
        <dbReference type="EMBL" id="KAF0519081.1"/>
    </source>
</evidence>
<keyword evidence="2" id="KW-1185">Reference proteome</keyword>
<sequence length="116" mass="13123">MITEIAELAFAKIQYEITPQYLLPTSENFILSIQFYLIHQTILMYICNILRNNENGGNGGAGALLEELFCKTDTANSTPDVDDMDAYFDEPCSSQHIFKIFIFLNEVVLSVSVDKM</sequence>
<proteinExistence type="predicted"/>